<evidence type="ECO:0000313" key="5">
    <source>
        <dbReference type="Proteomes" id="UP001209654"/>
    </source>
</evidence>
<dbReference type="SMART" id="SM00062">
    <property type="entry name" value="PBPb"/>
    <property type="match status" value="1"/>
</dbReference>
<dbReference type="RefSeq" id="WP_264797235.1">
    <property type="nucleotide sequence ID" value="NZ_BRVS01000027.1"/>
</dbReference>
<feature type="chain" id="PRO_5046537273" evidence="2">
    <location>
        <begin position="28"/>
        <end position="317"/>
    </location>
</feature>
<accession>A0ABQ5MZ19</accession>
<evidence type="ECO:0000256" key="1">
    <source>
        <dbReference type="ARBA" id="ARBA00022729"/>
    </source>
</evidence>
<protein>
    <submittedName>
        <fullName evidence="4">ABC transporter substrate-binding protein</fullName>
    </submittedName>
</protein>
<dbReference type="EMBL" id="BRVS01000027">
    <property type="protein sequence ID" value="GLB69148.1"/>
    <property type="molecule type" value="Genomic_DNA"/>
</dbReference>
<dbReference type="PANTHER" id="PTHR35936">
    <property type="entry name" value="MEMBRANE-BOUND LYTIC MUREIN TRANSGLYCOSYLASE F"/>
    <property type="match status" value="1"/>
</dbReference>
<keyword evidence="1 2" id="KW-0732">Signal</keyword>
<feature type="signal peptide" evidence="2">
    <location>
        <begin position="1"/>
        <end position="27"/>
    </location>
</feature>
<evidence type="ECO:0000256" key="2">
    <source>
        <dbReference type="SAM" id="SignalP"/>
    </source>
</evidence>
<dbReference type="Gene3D" id="3.40.190.10">
    <property type="entry name" value="Periplasmic binding protein-like II"/>
    <property type="match status" value="2"/>
</dbReference>
<dbReference type="SUPFAM" id="SSF53850">
    <property type="entry name" value="Periplasmic binding protein-like II"/>
    <property type="match status" value="1"/>
</dbReference>
<reference evidence="4 5" key="1">
    <citation type="journal article" date="2023" name="Int. J. Syst. Evol. Microbiol.">
        <title>Arthrobacter mangrovi sp. nov., an actinobacterium isolated from the rhizosphere of a mangrove.</title>
        <authorList>
            <person name="Hamada M."/>
            <person name="Saitou S."/>
            <person name="Enomoto N."/>
            <person name="Nanri K."/>
            <person name="Hidaka K."/>
            <person name="Miura T."/>
            <person name="Tamura T."/>
        </authorList>
    </citation>
    <scope>NUCLEOTIDE SEQUENCE [LARGE SCALE GENOMIC DNA]</scope>
    <source>
        <strain evidence="4 5">NBRC 112813</strain>
    </source>
</reference>
<organism evidence="4 5">
    <name type="scientific">Arthrobacter mangrovi</name>
    <dbReference type="NCBI Taxonomy" id="2966350"/>
    <lineage>
        <taxon>Bacteria</taxon>
        <taxon>Bacillati</taxon>
        <taxon>Actinomycetota</taxon>
        <taxon>Actinomycetes</taxon>
        <taxon>Micrococcales</taxon>
        <taxon>Micrococcaceae</taxon>
        <taxon>Arthrobacter</taxon>
    </lineage>
</organism>
<dbReference type="Pfam" id="PF00497">
    <property type="entry name" value="SBP_bac_3"/>
    <property type="match status" value="1"/>
</dbReference>
<comment type="caution">
    <text evidence="4">The sequence shown here is derived from an EMBL/GenBank/DDBJ whole genome shotgun (WGS) entry which is preliminary data.</text>
</comment>
<keyword evidence="5" id="KW-1185">Reference proteome</keyword>
<gene>
    <name evidence="4" type="ORF">AHIS1636_35910</name>
</gene>
<feature type="domain" description="Solute-binding protein family 3/N-terminal" evidence="3">
    <location>
        <begin position="61"/>
        <end position="289"/>
    </location>
</feature>
<evidence type="ECO:0000313" key="4">
    <source>
        <dbReference type="EMBL" id="GLB69148.1"/>
    </source>
</evidence>
<name>A0ABQ5MZ19_9MICC</name>
<sequence>MLNTPHTGLAFIAVAGAAVLALTGCGAGDGPAAADAPPQTTLAIDEEARALLPEQVREDGKLVFGTTANNAPFTMKPAEEIVGMVPDLGKELGAVMGVEVAFEPMSFPGLVPALEADRVDGVWTLMTATEEREETMEMVSFMKNSTGFMTLADAEPIETVEDLCGRHLATVRGGTIQALLEKVADDCAAGDKERPQTSYFDDAAAGQTQLRSGKVDVFSGITVPLRYVAAQVNGGKTFTVSDVELLGGAQAIALSKGDKELVEAVRAGLREVVESGRYDEILAEYGAQNEAFTAEQIVANPATSGELDAVVKTKEDE</sequence>
<evidence type="ECO:0000259" key="3">
    <source>
        <dbReference type="SMART" id="SM00062"/>
    </source>
</evidence>
<dbReference type="InterPro" id="IPR001638">
    <property type="entry name" value="Solute-binding_3/MltF_N"/>
</dbReference>
<dbReference type="Proteomes" id="UP001209654">
    <property type="component" value="Unassembled WGS sequence"/>
</dbReference>
<dbReference type="PANTHER" id="PTHR35936:SF17">
    <property type="entry name" value="ARGININE-BINDING EXTRACELLULAR PROTEIN ARTP"/>
    <property type="match status" value="1"/>
</dbReference>
<proteinExistence type="predicted"/>